<evidence type="ECO:0000313" key="2">
    <source>
        <dbReference type="EMBL" id="GAA2501314.1"/>
    </source>
</evidence>
<dbReference type="Proteomes" id="UP001500730">
    <property type="component" value="Unassembled WGS sequence"/>
</dbReference>
<dbReference type="Gene3D" id="3.30.870.10">
    <property type="entry name" value="Endonuclease Chain A"/>
    <property type="match status" value="1"/>
</dbReference>
<evidence type="ECO:0000259" key="1">
    <source>
        <dbReference type="PROSITE" id="PS50035"/>
    </source>
</evidence>
<protein>
    <recommendedName>
        <fullName evidence="1">PLD phosphodiesterase domain-containing protein</fullName>
    </recommendedName>
</protein>
<dbReference type="InterPro" id="IPR025202">
    <property type="entry name" value="PLD-like_dom"/>
</dbReference>
<proteinExistence type="predicted"/>
<reference evidence="3" key="1">
    <citation type="journal article" date="2019" name="Int. J. Syst. Evol. Microbiol.">
        <title>The Global Catalogue of Microorganisms (GCM) 10K type strain sequencing project: providing services to taxonomists for standard genome sequencing and annotation.</title>
        <authorList>
            <consortium name="The Broad Institute Genomics Platform"/>
            <consortium name="The Broad Institute Genome Sequencing Center for Infectious Disease"/>
            <person name="Wu L."/>
            <person name="Ma J."/>
        </authorList>
    </citation>
    <scope>NUCLEOTIDE SEQUENCE [LARGE SCALE GENOMIC DNA]</scope>
    <source>
        <strain evidence="3">JCM 16259</strain>
    </source>
</reference>
<gene>
    <name evidence="2" type="ORF">GCM10009858_44430</name>
</gene>
<accession>A0ABP5ZS57</accession>
<dbReference type="CDD" id="cd00138">
    <property type="entry name" value="PLDc_SF"/>
    <property type="match status" value="1"/>
</dbReference>
<keyword evidence="3" id="KW-1185">Reference proteome</keyword>
<sequence>MPAFRAADVVSAAVSYVGGNADELVALKRGDRLVFDGSDAALQSGLANPDVLERWSMASVELRSLGGLHAKVLVVEPEADGPLAYVGSMNLSHHSNDRLEEAFVVMDEPAAVTEVREWVEGLLARGTPVTAGWIKRARSIYRPSSVPKPHAAPHELLNLSGRVWLTHLDIANGEFGAATVRALDEAESKAGSLSVEAVDTTSAERSRVDDVWLVSFPGADRNGKPVSGNTLVRALCVVRQIIREGGRHSDIVVWAPDQQLTSPQRLSVVRAHLGVDARTDTYLVPPSEVPGLFDLLGVKRP</sequence>
<feature type="domain" description="PLD phosphodiesterase" evidence="1">
    <location>
        <begin position="64"/>
        <end position="95"/>
    </location>
</feature>
<dbReference type="PROSITE" id="PS50035">
    <property type="entry name" value="PLD"/>
    <property type="match status" value="1"/>
</dbReference>
<dbReference type="EMBL" id="BAAARE010000033">
    <property type="protein sequence ID" value="GAA2501314.1"/>
    <property type="molecule type" value="Genomic_DNA"/>
</dbReference>
<dbReference type="Pfam" id="PF13091">
    <property type="entry name" value="PLDc_2"/>
    <property type="match status" value="1"/>
</dbReference>
<evidence type="ECO:0000313" key="3">
    <source>
        <dbReference type="Proteomes" id="UP001500730"/>
    </source>
</evidence>
<name>A0ABP5ZS57_9MICO</name>
<comment type="caution">
    <text evidence="2">The sequence shown here is derived from an EMBL/GenBank/DDBJ whole genome shotgun (WGS) entry which is preliminary data.</text>
</comment>
<dbReference type="SUPFAM" id="SSF56024">
    <property type="entry name" value="Phospholipase D/nuclease"/>
    <property type="match status" value="1"/>
</dbReference>
<dbReference type="InterPro" id="IPR001736">
    <property type="entry name" value="PLipase_D/transphosphatidylase"/>
</dbReference>
<organism evidence="2 3">
    <name type="scientific">Terrabacter carboxydivorans</name>
    <dbReference type="NCBI Taxonomy" id="619730"/>
    <lineage>
        <taxon>Bacteria</taxon>
        <taxon>Bacillati</taxon>
        <taxon>Actinomycetota</taxon>
        <taxon>Actinomycetes</taxon>
        <taxon>Micrococcales</taxon>
        <taxon>Intrasporangiaceae</taxon>
        <taxon>Terrabacter</taxon>
    </lineage>
</organism>